<sequence length="374" mass="42372">MNNWINIPLKQGQCSKQAHADLPQGSFEREIGREGFFGPATHIYHAHRPTSWLEFDGPIRPRAFDLSKHEQQTPCPSSACPILCNADCKIGYWNLDTAMPDLYRNADGDQLMFVHQGCGELFCDYGHMTYRDGDYLLIPRGTLWRIEPKQASAFLLIEATGSAFKLPDRGILGQHAQFDPAILEYPQLNQAFIDQQGEQSWKVRIKARQAISTMRFGFNPLDAIGWKGQLSVFKLNWRDIRAVMSDRYHLAPSAHTSFVAPGFVVCTFTPRPIESDPGALKVPFFHSNDDYDEFLFYHRGQFFSRDNIHPGMSTLHPAGFAHGPHPKAFATGQTNQRKATDEVAVMVDTRQALNVEETAESFEWTGYVNSWQEA</sequence>
<organism evidence="11 12">
    <name type="scientific">Alginatibacterium sediminis</name>
    <dbReference type="NCBI Taxonomy" id="2164068"/>
    <lineage>
        <taxon>Bacteria</taxon>
        <taxon>Pseudomonadati</taxon>
        <taxon>Pseudomonadota</taxon>
        <taxon>Gammaproteobacteria</taxon>
        <taxon>Alteromonadales</taxon>
        <taxon>Alteromonadaceae</taxon>
        <taxon>Alginatibacterium</taxon>
    </lineage>
</organism>
<evidence type="ECO:0000256" key="1">
    <source>
        <dbReference type="ARBA" id="ARBA00001962"/>
    </source>
</evidence>
<keyword evidence="4 11" id="KW-0223">Dioxygenase</keyword>
<proteinExistence type="inferred from homology"/>
<dbReference type="Pfam" id="PF04209">
    <property type="entry name" value="HgmA_C"/>
    <property type="match status" value="1"/>
</dbReference>
<evidence type="ECO:0000313" key="11">
    <source>
        <dbReference type="EMBL" id="RKF20242.1"/>
    </source>
</evidence>
<evidence type="ECO:0000256" key="7">
    <source>
        <dbReference type="PIRSR" id="PIRSR605708-1"/>
    </source>
</evidence>
<dbReference type="Pfam" id="PF20510">
    <property type="entry name" value="HgmA_N"/>
    <property type="match status" value="1"/>
</dbReference>
<reference evidence="11 12" key="1">
    <citation type="submission" date="2018-09" db="EMBL/GenBank/DDBJ databases">
        <authorList>
            <person name="Wang Z."/>
        </authorList>
    </citation>
    <scope>NUCLEOTIDE SEQUENCE [LARGE SCALE GENOMIC DNA]</scope>
    <source>
        <strain evidence="11 12">ALS 81</strain>
    </source>
</reference>
<keyword evidence="5" id="KW-0560">Oxidoreductase</keyword>
<dbReference type="Proteomes" id="UP000286482">
    <property type="component" value="Unassembled WGS sequence"/>
</dbReference>
<feature type="domain" description="Homogentisate 1,2-dioxygenase C-terminal" evidence="9">
    <location>
        <begin position="252"/>
        <end position="372"/>
    </location>
</feature>
<dbReference type="SUPFAM" id="SSF51182">
    <property type="entry name" value="RmlC-like cupins"/>
    <property type="match status" value="1"/>
</dbReference>
<dbReference type="GO" id="GO:0004411">
    <property type="term" value="F:homogentisate 1,2-dioxygenase activity"/>
    <property type="evidence" value="ECO:0007669"/>
    <property type="project" value="InterPro"/>
</dbReference>
<feature type="active site" description="Proton acceptor" evidence="7">
    <location>
        <position position="249"/>
    </location>
</feature>
<evidence type="ECO:0000259" key="9">
    <source>
        <dbReference type="Pfam" id="PF04209"/>
    </source>
</evidence>
<keyword evidence="12" id="KW-1185">Reference proteome</keyword>
<dbReference type="InterPro" id="IPR005708">
    <property type="entry name" value="Homogentis_dOase"/>
</dbReference>
<evidence type="ECO:0000313" key="12">
    <source>
        <dbReference type="Proteomes" id="UP000286482"/>
    </source>
</evidence>
<dbReference type="AlphaFoldDB" id="A0A420EHP9"/>
<feature type="binding site" evidence="8">
    <location>
        <position position="292"/>
    </location>
    <ligand>
        <name>Fe cation</name>
        <dbReference type="ChEBI" id="CHEBI:24875"/>
    </ligand>
</feature>
<gene>
    <name evidence="11" type="ORF">DBZ36_07305</name>
</gene>
<dbReference type="InterPro" id="IPR011051">
    <property type="entry name" value="RmlC_Cupin_sf"/>
</dbReference>
<dbReference type="GO" id="GO:0005737">
    <property type="term" value="C:cytoplasm"/>
    <property type="evidence" value="ECO:0007669"/>
    <property type="project" value="TreeGrafter"/>
</dbReference>
<dbReference type="RefSeq" id="WP_120354247.1">
    <property type="nucleotide sequence ID" value="NZ_RAQO01000004.1"/>
</dbReference>
<evidence type="ECO:0000256" key="4">
    <source>
        <dbReference type="ARBA" id="ARBA00022964"/>
    </source>
</evidence>
<comment type="cofactor">
    <cofactor evidence="1 8">
        <name>Fe cation</name>
        <dbReference type="ChEBI" id="CHEBI:24875"/>
    </cofactor>
</comment>
<dbReference type="EMBL" id="RAQO01000004">
    <property type="protein sequence ID" value="RKF20242.1"/>
    <property type="molecule type" value="Genomic_DNA"/>
</dbReference>
<evidence type="ECO:0000256" key="8">
    <source>
        <dbReference type="PIRSR" id="PIRSR605708-2"/>
    </source>
</evidence>
<feature type="binding site" evidence="8">
    <location>
        <position position="322"/>
    </location>
    <ligand>
        <name>homogentisate</name>
        <dbReference type="ChEBI" id="CHEBI:16169"/>
    </ligand>
</feature>
<dbReference type="OrthoDB" id="9811253at2"/>
<comment type="caution">
    <text evidence="11">The sequence shown here is derived from an EMBL/GenBank/DDBJ whole genome shotgun (WGS) entry which is preliminary data.</text>
</comment>
<protein>
    <submittedName>
        <fullName evidence="11">Homogentisate 1,2-dioxygenase</fullName>
    </submittedName>
</protein>
<feature type="domain" description="Homogentisate 1,2-dioxygenase N-terminal" evidence="10">
    <location>
        <begin position="91"/>
        <end position="234"/>
    </location>
</feature>
<dbReference type="Gene3D" id="2.60.120.10">
    <property type="entry name" value="Jelly Rolls"/>
    <property type="match status" value="1"/>
</dbReference>
<dbReference type="GO" id="GO:0046872">
    <property type="term" value="F:metal ion binding"/>
    <property type="evidence" value="ECO:0007669"/>
    <property type="project" value="UniProtKB-KW"/>
</dbReference>
<dbReference type="GO" id="GO:0006559">
    <property type="term" value="P:L-phenylalanine catabolic process"/>
    <property type="evidence" value="ECO:0007669"/>
    <property type="project" value="InterPro"/>
</dbReference>
<keyword evidence="6 8" id="KW-0408">Iron</keyword>
<evidence type="ECO:0000256" key="2">
    <source>
        <dbReference type="ARBA" id="ARBA00007757"/>
    </source>
</evidence>
<evidence type="ECO:0000259" key="10">
    <source>
        <dbReference type="Pfam" id="PF20510"/>
    </source>
</evidence>
<dbReference type="PANTHER" id="PTHR11056">
    <property type="entry name" value="HOMOGENTISATE 1,2-DIOXYGENASE"/>
    <property type="match status" value="1"/>
</dbReference>
<evidence type="ECO:0000256" key="5">
    <source>
        <dbReference type="ARBA" id="ARBA00023002"/>
    </source>
</evidence>
<evidence type="ECO:0000256" key="3">
    <source>
        <dbReference type="ARBA" id="ARBA00022723"/>
    </source>
</evidence>
<accession>A0A420EHP9</accession>
<name>A0A420EHP9_9ALTE</name>
<dbReference type="GO" id="GO:0006570">
    <property type="term" value="P:tyrosine metabolic process"/>
    <property type="evidence" value="ECO:0007669"/>
    <property type="project" value="InterPro"/>
</dbReference>
<dbReference type="PANTHER" id="PTHR11056:SF0">
    <property type="entry name" value="HOMOGENTISATE 1,2-DIOXYGENASE"/>
    <property type="match status" value="1"/>
</dbReference>
<keyword evidence="3 8" id="KW-0479">Metal-binding</keyword>
<evidence type="ECO:0000256" key="6">
    <source>
        <dbReference type="ARBA" id="ARBA00023004"/>
    </source>
</evidence>
<dbReference type="CDD" id="cd02208">
    <property type="entry name" value="cupin_RmlC-like"/>
    <property type="match status" value="1"/>
</dbReference>
<dbReference type="InterPro" id="IPR046452">
    <property type="entry name" value="HgmA_N"/>
</dbReference>
<dbReference type="InterPro" id="IPR046451">
    <property type="entry name" value="HgmA_C"/>
</dbReference>
<dbReference type="InterPro" id="IPR014710">
    <property type="entry name" value="RmlC-like_jellyroll"/>
</dbReference>
<feature type="binding site" evidence="8">
    <location>
        <position position="322"/>
    </location>
    <ligand>
        <name>Fe cation</name>
        <dbReference type="ChEBI" id="CHEBI:24875"/>
    </ligand>
</feature>
<feature type="binding site" evidence="8">
    <location>
        <position position="286"/>
    </location>
    <ligand>
        <name>Fe cation</name>
        <dbReference type="ChEBI" id="CHEBI:24875"/>
    </ligand>
</feature>
<comment type="similarity">
    <text evidence="2">Belongs to the homogentisate dioxygenase family.</text>
</comment>